<reference evidence="9 10" key="1">
    <citation type="journal article" date="2013" name="Genome Announc.">
        <title>Draft Genome Sequence of the Cellulolytic, Mesophilic, Anaerobic Bacterium Clostridium termitidis Strain CT1112 (DSM 5398).</title>
        <authorList>
            <person name="Lal S."/>
            <person name="Ramachandran U."/>
            <person name="Zhang X."/>
            <person name="Munir R."/>
            <person name="Sparling R."/>
            <person name="Levin D.B."/>
        </authorList>
    </citation>
    <scope>NUCLEOTIDE SEQUENCE [LARGE SCALE GENOMIC DNA]</scope>
    <source>
        <strain evidence="9 10">CT1112</strain>
    </source>
</reference>
<feature type="transmembrane region" description="Helical" evidence="7">
    <location>
        <begin position="111"/>
        <end position="129"/>
    </location>
</feature>
<dbReference type="AlphaFoldDB" id="S0FW41"/>
<feature type="transmembrane region" description="Helical" evidence="7">
    <location>
        <begin position="79"/>
        <end position="99"/>
    </location>
</feature>
<keyword evidence="2 7" id="KW-0813">Transport</keyword>
<dbReference type="GO" id="GO:0005886">
    <property type="term" value="C:plasma membrane"/>
    <property type="evidence" value="ECO:0007669"/>
    <property type="project" value="UniProtKB-SubCell"/>
</dbReference>
<keyword evidence="4 7" id="KW-0812">Transmembrane</keyword>
<feature type="domain" description="ABC transmembrane type-1" evidence="8">
    <location>
        <begin position="75"/>
        <end position="282"/>
    </location>
</feature>
<sequence length="297" mass="33733">MYMKNKIPNITGKVFVYLMLTILFVVTFFPFWNIFVLSLNEAGDSLRGGIMLWPRHFTFESYITVFHNEEIFAAAKVTILRTLTGVPLTLLNIALLAYGLSKKSMPGRKPLTLFFIFTMYFSGGLIPSYMVIKSLHLTDNFWVFILPGLVNVFWMLLVRTYMEGLPPELEESARLDGANDLLIFLRIVLPLCIPVLATITLFSAINHWNSWYDSYIYTNKKQLVTLSAVLVRILNQYQTGNMLSDAQQLAAGAKRIPVSSETIRMTVTVVATLPIIIVYPFLQKYFIKGMMIGAIKG</sequence>
<keyword evidence="9" id="KW-0762">Sugar transport</keyword>
<evidence type="ECO:0000256" key="2">
    <source>
        <dbReference type="ARBA" id="ARBA00022448"/>
    </source>
</evidence>
<evidence type="ECO:0000256" key="3">
    <source>
        <dbReference type="ARBA" id="ARBA00022475"/>
    </source>
</evidence>
<dbReference type="Gene3D" id="1.10.3720.10">
    <property type="entry name" value="MetI-like"/>
    <property type="match status" value="1"/>
</dbReference>
<dbReference type="PATRIC" id="fig|1195236.3.peg.1718"/>
<dbReference type="Proteomes" id="UP000014155">
    <property type="component" value="Unassembled WGS sequence"/>
</dbReference>
<evidence type="ECO:0000256" key="7">
    <source>
        <dbReference type="RuleBase" id="RU363032"/>
    </source>
</evidence>
<protein>
    <submittedName>
        <fullName evidence="9">ABC-type sugar transport system, permease component</fullName>
    </submittedName>
</protein>
<dbReference type="SUPFAM" id="SSF161098">
    <property type="entry name" value="MetI-like"/>
    <property type="match status" value="1"/>
</dbReference>
<dbReference type="InterPro" id="IPR000515">
    <property type="entry name" value="MetI-like"/>
</dbReference>
<dbReference type="CDD" id="cd06261">
    <property type="entry name" value="TM_PBP2"/>
    <property type="match status" value="1"/>
</dbReference>
<dbReference type="eggNOG" id="COG0395">
    <property type="taxonomic scope" value="Bacteria"/>
</dbReference>
<organism evidence="9 10">
    <name type="scientific">Ruminiclostridium cellobioparum subsp. termitidis CT1112</name>
    <dbReference type="NCBI Taxonomy" id="1195236"/>
    <lineage>
        <taxon>Bacteria</taxon>
        <taxon>Bacillati</taxon>
        <taxon>Bacillota</taxon>
        <taxon>Clostridia</taxon>
        <taxon>Eubacteriales</taxon>
        <taxon>Oscillospiraceae</taxon>
        <taxon>Ruminiclostridium</taxon>
    </lineage>
</organism>
<comment type="subcellular location">
    <subcellularLocation>
        <location evidence="1 7">Cell membrane</location>
        <topology evidence="1 7">Multi-pass membrane protein</topology>
    </subcellularLocation>
</comment>
<feature type="transmembrane region" description="Helical" evidence="7">
    <location>
        <begin position="141"/>
        <end position="162"/>
    </location>
</feature>
<gene>
    <name evidence="9" type="ORF">CTER_1400</name>
</gene>
<accession>S0FW41</accession>
<dbReference type="PANTHER" id="PTHR43744:SF9">
    <property type="entry name" value="POLYGALACTURONAN_RHAMNOGALACTURONAN TRANSPORT SYSTEM PERMEASE PROTEIN YTCP"/>
    <property type="match status" value="1"/>
</dbReference>
<feature type="transmembrane region" description="Helical" evidence="7">
    <location>
        <begin position="263"/>
        <end position="282"/>
    </location>
</feature>
<evidence type="ECO:0000256" key="6">
    <source>
        <dbReference type="ARBA" id="ARBA00023136"/>
    </source>
</evidence>
<dbReference type="STRING" id="1195236.CTER_1400"/>
<feature type="transmembrane region" description="Helical" evidence="7">
    <location>
        <begin position="183"/>
        <end position="205"/>
    </location>
</feature>
<dbReference type="PANTHER" id="PTHR43744">
    <property type="entry name" value="ABC TRANSPORTER PERMEASE PROTEIN MG189-RELATED-RELATED"/>
    <property type="match status" value="1"/>
</dbReference>
<evidence type="ECO:0000259" key="8">
    <source>
        <dbReference type="PROSITE" id="PS50928"/>
    </source>
</evidence>
<keyword evidence="3" id="KW-1003">Cell membrane</keyword>
<name>S0FW41_RUMCE</name>
<keyword evidence="10" id="KW-1185">Reference proteome</keyword>
<keyword evidence="5 7" id="KW-1133">Transmembrane helix</keyword>
<dbReference type="EMBL" id="AORV01000026">
    <property type="protein sequence ID" value="EMS72778.1"/>
    <property type="molecule type" value="Genomic_DNA"/>
</dbReference>
<keyword evidence="6 7" id="KW-0472">Membrane</keyword>
<comment type="similarity">
    <text evidence="7">Belongs to the binding-protein-dependent transport system permease family.</text>
</comment>
<evidence type="ECO:0000313" key="10">
    <source>
        <dbReference type="Proteomes" id="UP000014155"/>
    </source>
</evidence>
<comment type="caution">
    <text evidence="9">The sequence shown here is derived from an EMBL/GenBank/DDBJ whole genome shotgun (WGS) entry which is preliminary data.</text>
</comment>
<evidence type="ECO:0000256" key="5">
    <source>
        <dbReference type="ARBA" id="ARBA00022989"/>
    </source>
</evidence>
<proteinExistence type="inferred from homology"/>
<dbReference type="GO" id="GO:0055085">
    <property type="term" value="P:transmembrane transport"/>
    <property type="evidence" value="ECO:0007669"/>
    <property type="project" value="InterPro"/>
</dbReference>
<evidence type="ECO:0000256" key="4">
    <source>
        <dbReference type="ARBA" id="ARBA00022692"/>
    </source>
</evidence>
<dbReference type="Pfam" id="PF00528">
    <property type="entry name" value="BPD_transp_1"/>
    <property type="match status" value="1"/>
</dbReference>
<evidence type="ECO:0000313" key="9">
    <source>
        <dbReference type="EMBL" id="EMS72778.1"/>
    </source>
</evidence>
<dbReference type="PROSITE" id="PS50928">
    <property type="entry name" value="ABC_TM1"/>
    <property type="match status" value="1"/>
</dbReference>
<dbReference type="InterPro" id="IPR035906">
    <property type="entry name" value="MetI-like_sf"/>
</dbReference>
<evidence type="ECO:0000256" key="1">
    <source>
        <dbReference type="ARBA" id="ARBA00004651"/>
    </source>
</evidence>
<feature type="transmembrane region" description="Helical" evidence="7">
    <location>
        <begin position="14"/>
        <end position="35"/>
    </location>
</feature>